<dbReference type="RefSeq" id="WP_425572180.1">
    <property type="nucleotide sequence ID" value="NZ_BAABQN010000002.1"/>
</dbReference>
<name>A0A366ED77_9BACI</name>
<dbReference type="PANTHER" id="PTHR33802:SF1">
    <property type="entry name" value="XK-RELATED PROTEIN"/>
    <property type="match status" value="1"/>
</dbReference>
<dbReference type="InterPro" id="IPR038330">
    <property type="entry name" value="TspO/MBR-related_sf"/>
</dbReference>
<comment type="caution">
    <text evidence="7">The sequence shown here is derived from an EMBL/GenBank/DDBJ whole genome shotgun (WGS) entry which is preliminary data.</text>
</comment>
<feature type="transmembrane region" description="Helical" evidence="6">
    <location>
        <begin position="103"/>
        <end position="123"/>
    </location>
</feature>
<gene>
    <name evidence="7" type="ORF">DES48_10293</name>
</gene>
<keyword evidence="4 6" id="KW-1133">Transmembrane helix</keyword>
<evidence type="ECO:0000313" key="7">
    <source>
        <dbReference type="EMBL" id="RBP00332.1"/>
    </source>
</evidence>
<dbReference type="AlphaFoldDB" id="A0A366ED77"/>
<feature type="transmembrane region" description="Helical" evidence="6">
    <location>
        <begin position="218"/>
        <end position="235"/>
    </location>
</feature>
<comment type="subcellular location">
    <subcellularLocation>
        <location evidence="1">Membrane</location>
        <topology evidence="1">Multi-pass membrane protein</topology>
    </subcellularLocation>
</comment>
<reference evidence="7 8" key="1">
    <citation type="submission" date="2018-06" db="EMBL/GenBank/DDBJ databases">
        <title>Genomic Encyclopedia of Type Strains, Phase IV (KMG-IV): sequencing the most valuable type-strain genomes for metagenomic binning, comparative biology and taxonomic classification.</title>
        <authorList>
            <person name="Goeker M."/>
        </authorList>
    </citation>
    <scope>NUCLEOTIDE SEQUENCE [LARGE SCALE GENOMIC DNA]</scope>
    <source>
        <strain evidence="7 8">DSM 15140</strain>
    </source>
</reference>
<feature type="transmembrane region" description="Helical" evidence="6">
    <location>
        <begin position="135"/>
        <end position="157"/>
    </location>
</feature>
<feature type="transmembrane region" description="Helical" evidence="6">
    <location>
        <begin position="169"/>
        <end position="187"/>
    </location>
</feature>
<evidence type="ECO:0000313" key="8">
    <source>
        <dbReference type="Proteomes" id="UP000252254"/>
    </source>
</evidence>
<evidence type="ECO:0000256" key="4">
    <source>
        <dbReference type="ARBA" id="ARBA00022989"/>
    </source>
</evidence>
<protein>
    <submittedName>
        <fullName evidence="7">TspO/MBR related protein</fullName>
    </submittedName>
</protein>
<accession>A0A366ED77</accession>
<proteinExistence type="inferred from homology"/>
<evidence type="ECO:0000256" key="1">
    <source>
        <dbReference type="ARBA" id="ARBA00004141"/>
    </source>
</evidence>
<feature type="transmembrane region" description="Helical" evidence="6">
    <location>
        <begin position="194"/>
        <end position="212"/>
    </location>
</feature>
<dbReference type="Gene3D" id="1.20.1260.100">
    <property type="entry name" value="TspO/MBR protein"/>
    <property type="match status" value="1"/>
</dbReference>
<evidence type="ECO:0000256" key="6">
    <source>
        <dbReference type="SAM" id="Phobius"/>
    </source>
</evidence>
<dbReference type="GO" id="GO:0016020">
    <property type="term" value="C:membrane"/>
    <property type="evidence" value="ECO:0007669"/>
    <property type="project" value="UniProtKB-SubCell"/>
</dbReference>
<dbReference type="EMBL" id="QNRI01000002">
    <property type="protein sequence ID" value="RBP00332.1"/>
    <property type="molecule type" value="Genomic_DNA"/>
</dbReference>
<organism evidence="7 8">
    <name type="scientific">Paraliobacillus ryukyuensis</name>
    <dbReference type="NCBI Taxonomy" id="200904"/>
    <lineage>
        <taxon>Bacteria</taxon>
        <taxon>Bacillati</taxon>
        <taxon>Bacillota</taxon>
        <taxon>Bacilli</taxon>
        <taxon>Bacillales</taxon>
        <taxon>Bacillaceae</taxon>
        <taxon>Paraliobacillus</taxon>
    </lineage>
</organism>
<dbReference type="Pfam" id="PF03073">
    <property type="entry name" value="TspO_MBR"/>
    <property type="match status" value="1"/>
</dbReference>
<evidence type="ECO:0000256" key="5">
    <source>
        <dbReference type="ARBA" id="ARBA00023136"/>
    </source>
</evidence>
<keyword evidence="5 6" id="KW-0472">Membrane</keyword>
<dbReference type="InterPro" id="IPR004307">
    <property type="entry name" value="TspO_MBR"/>
</dbReference>
<feature type="transmembrane region" description="Helical" evidence="6">
    <location>
        <begin position="77"/>
        <end position="97"/>
    </location>
</feature>
<dbReference type="STRING" id="200904.GCA_900168775_00365"/>
<keyword evidence="8" id="KW-1185">Reference proteome</keyword>
<dbReference type="PANTHER" id="PTHR33802">
    <property type="entry name" value="SI:CH211-161H7.5-RELATED"/>
    <property type="match status" value="1"/>
</dbReference>
<feature type="transmembrane region" description="Helical" evidence="6">
    <location>
        <begin position="46"/>
        <end position="65"/>
    </location>
</feature>
<sequence length="245" mass="28233">MMRVFFSNLVAILMVITVNALANILPINGQTTGEISDRLNVLFTPAGYVFSIWGLIYLLLVIWVLRQLPPQRRELDLYQDTYGLFWITSVLNVAWILLWHYNYFGFTVIVMLGLLLSLITLYRKVQARKQSPFDLLPLSIYLGWISVATITNIAYYLKYLEWDGFGLSDQVWTIILLGVAGILALWFRITQHDVFYPLVFIWATIGIAVKNYPSYSVISYVAVGVVIVIVIGLFIRKKDPNRMFY</sequence>
<evidence type="ECO:0000256" key="2">
    <source>
        <dbReference type="ARBA" id="ARBA00007524"/>
    </source>
</evidence>
<evidence type="ECO:0000256" key="3">
    <source>
        <dbReference type="ARBA" id="ARBA00022692"/>
    </source>
</evidence>
<dbReference type="Proteomes" id="UP000252254">
    <property type="component" value="Unassembled WGS sequence"/>
</dbReference>
<comment type="similarity">
    <text evidence="2">Belongs to the TspO/BZRP family.</text>
</comment>
<keyword evidence="3 6" id="KW-0812">Transmembrane</keyword>